<dbReference type="PANTHER" id="PTHR18919">
    <property type="entry name" value="ACETYL-COA C-ACYLTRANSFERASE"/>
    <property type="match status" value="1"/>
</dbReference>
<comment type="similarity">
    <text evidence="1 6">Belongs to the thiolase-like superfamily. Thiolase family.</text>
</comment>
<name>A0ABT4QFF7_9BACL</name>
<proteinExistence type="inferred from homology"/>
<dbReference type="CDD" id="cd00751">
    <property type="entry name" value="thiolase"/>
    <property type="match status" value="1"/>
</dbReference>
<feature type="domain" description="Thiolase N-terminal" evidence="8">
    <location>
        <begin position="6"/>
        <end position="263"/>
    </location>
</feature>
<sequence length="394" mass="41071">MSGDAVIVSAVRTAIGSFQGSLAGVSATELGGVVIEEALRRANVKDEQVDEVILGNVLQAGLGQNPARQAWVKRGFSHAVPALTVNKVCGSGLQAVMLAAQAVRLGDAEIVVAGGMENMSQAPYLLEGARSGLRMGDGKLVDSMLRDGLWCAMCDIHMGITAENIAERYGLARREQDEFAAASQRKAEEAIAAGRFKEEIVPVSVPQRRGEPVPFDTDEFPRAGTTAEGLGKLRPAFRRDGTVTAGNASGINDGAAALVVMSAREAERLGMKPLARIRGYASAALDPSVMGLGPVDAVRRLLAKTGTSIEEIDLFELNEAFAAQSLAVGRELGVSHEKLNVNGGAIALGHPIGASGARVLVTLLYELARRGGRLGLAALCIGGGQGVALMVERV</sequence>
<dbReference type="EC" id="2.3.1.9" evidence="2"/>
<evidence type="ECO:0000256" key="2">
    <source>
        <dbReference type="ARBA" id="ARBA00012705"/>
    </source>
</evidence>
<evidence type="ECO:0000256" key="5">
    <source>
        <dbReference type="ARBA" id="ARBA00030755"/>
    </source>
</evidence>
<dbReference type="InterPro" id="IPR016039">
    <property type="entry name" value="Thiolase-like"/>
</dbReference>
<feature type="region of interest" description="Disordered" evidence="7">
    <location>
        <begin position="207"/>
        <end position="226"/>
    </location>
</feature>
<dbReference type="Pfam" id="PF00108">
    <property type="entry name" value="Thiolase_N"/>
    <property type="match status" value="1"/>
</dbReference>
<evidence type="ECO:0000313" key="10">
    <source>
        <dbReference type="EMBL" id="MCZ8515613.1"/>
    </source>
</evidence>
<dbReference type="RefSeq" id="WP_269884140.1">
    <property type="nucleotide sequence ID" value="NZ_JAQAGZ010000018.1"/>
</dbReference>
<dbReference type="SUPFAM" id="SSF53901">
    <property type="entry name" value="Thiolase-like"/>
    <property type="match status" value="2"/>
</dbReference>
<evidence type="ECO:0000256" key="3">
    <source>
        <dbReference type="ARBA" id="ARBA00022679"/>
    </source>
</evidence>
<dbReference type="Gene3D" id="3.40.47.10">
    <property type="match status" value="2"/>
</dbReference>
<dbReference type="PIRSF" id="PIRSF000429">
    <property type="entry name" value="Ac-CoA_Ac_transf"/>
    <property type="match status" value="1"/>
</dbReference>
<gene>
    <name evidence="10" type="ORF">O9H85_25030</name>
</gene>
<accession>A0ABT4QFF7</accession>
<dbReference type="PROSITE" id="PS00098">
    <property type="entry name" value="THIOLASE_1"/>
    <property type="match status" value="1"/>
</dbReference>
<dbReference type="Proteomes" id="UP001527882">
    <property type="component" value="Unassembled WGS sequence"/>
</dbReference>
<dbReference type="InterPro" id="IPR002155">
    <property type="entry name" value="Thiolase"/>
</dbReference>
<evidence type="ECO:0000256" key="4">
    <source>
        <dbReference type="ARBA" id="ARBA00023315"/>
    </source>
</evidence>
<keyword evidence="3 6" id="KW-0808">Transferase</keyword>
<keyword evidence="4 6" id="KW-0012">Acyltransferase</keyword>
<organism evidence="10 11">
    <name type="scientific">Paenibacillus gyeongsangnamensis</name>
    <dbReference type="NCBI Taxonomy" id="3388067"/>
    <lineage>
        <taxon>Bacteria</taxon>
        <taxon>Bacillati</taxon>
        <taxon>Bacillota</taxon>
        <taxon>Bacilli</taxon>
        <taxon>Bacillales</taxon>
        <taxon>Paenibacillaceae</taxon>
        <taxon>Paenibacillus</taxon>
    </lineage>
</organism>
<evidence type="ECO:0000256" key="1">
    <source>
        <dbReference type="ARBA" id="ARBA00010982"/>
    </source>
</evidence>
<dbReference type="PROSITE" id="PS00737">
    <property type="entry name" value="THIOLASE_2"/>
    <property type="match status" value="1"/>
</dbReference>
<dbReference type="InterPro" id="IPR020613">
    <property type="entry name" value="Thiolase_CS"/>
</dbReference>
<dbReference type="InterPro" id="IPR020617">
    <property type="entry name" value="Thiolase_C"/>
</dbReference>
<evidence type="ECO:0000259" key="8">
    <source>
        <dbReference type="Pfam" id="PF00108"/>
    </source>
</evidence>
<dbReference type="InterPro" id="IPR020610">
    <property type="entry name" value="Thiolase_AS"/>
</dbReference>
<dbReference type="InterPro" id="IPR020615">
    <property type="entry name" value="Thiolase_acyl_enz_int_AS"/>
</dbReference>
<dbReference type="EMBL" id="JAQAGZ010000018">
    <property type="protein sequence ID" value="MCZ8515613.1"/>
    <property type="molecule type" value="Genomic_DNA"/>
</dbReference>
<protein>
    <recommendedName>
        <fullName evidence="2">acetyl-CoA C-acetyltransferase</fullName>
        <ecNumber evidence="2">2.3.1.9</ecNumber>
    </recommendedName>
    <alternativeName>
        <fullName evidence="5">Acetoacetyl-CoA thiolase</fullName>
    </alternativeName>
</protein>
<dbReference type="NCBIfam" id="TIGR01930">
    <property type="entry name" value="AcCoA-C-Actrans"/>
    <property type="match status" value="1"/>
</dbReference>
<dbReference type="PANTHER" id="PTHR18919:SF107">
    <property type="entry name" value="ACETYL-COA ACETYLTRANSFERASE, CYTOSOLIC"/>
    <property type="match status" value="1"/>
</dbReference>
<evidence type="ECO:0000256" key="7">
    <source>
        <dbReference type="SAM" id="MobiDB-lite"/>
    </source>
</evidence>
<dbReference type="Pfam" id="PF02803">
    <property type="entry name" value="Thiolase_C"/>
    <property type="match status" value="1"/>
</dbReference>
<dbReference type="InterPro" id="IPR020616">
    <property type="entry name" value="Thiolase_N"/>
</dbReference>
<evidence type="ECO:0000259" key="9">
    <source>
        <dbReference type="Pfam" id="PF02803"/>
    </source>
</evidence>
<evidence type="ECO:0000256" key="6">
    <source>
        <dbReference type="RuleBase" id="RU003557"/>
    </source>
</evidence>
<reference evidence="10 11" key="1">
    <citation type="submission" date="2022-12" db="EMBL/GenBank/DDBJ databases">
        <title>Draft genome sequence of Paenibacillus sp. dW9.</title>
        <authorList>
            <person name="Choi E.-W."/>
            <person name="Kim D.-U."/>
        </authorList>
    </citation>
    <scope>NUCLEOTIDE SEQUENCE [LARGE SCALE GENOMIC DNA]</scope>
    <source>
        <strain evidence="11">dW9</strain>
    </source>
</reference>
<feature type="domain" description="Thiolase C-terminal" evidence="9">
    <location>
        <begin position="272"/>
        <end position="393"/>
    </location>
</feature>
<evidence type="ECO:0000313" key="11">
    <source>
        <dbReference type="Proteomes" id="UP001527882"/>
    </source>
</evidence>
<dbReference type="PROSITE" id="PS00099">
    <property type="entry name" value="THIOLASE_3"/>
    <property type="match status" value="1"/>
</dbReference>
<comment type="caution">
    <text evidence="10">The sequence shown here is derived from an EMBL/GenBank/DDBJ whole genome shotgun (WGS) entry which is preliminary data.</text>
</comment>
<keyword evidence="11" id="KW-1185">Reference proteome</keyword>